<keyword evidence="2" id="KW-1185">Reference proteome</keyword>
<organism evidence="1 2">
    <name type="scientific">Eumeta variegata</name>
    <name type="common">Bagworm moth</name>
    <name type="synonym">Eumeta japonica</name>
    <dbReference type="NCBI Taxonomy" id="151549"/>
    <lineage>
        <taxon>Eukaryota</taxon>
        <taxon>Metazoa</taxon>
        <taxon>Ecdysozoa</taxon>
        <taxon>Arthropoda</taxon>
        <taxon>Hexapoda</taxon>
        <taxon>Insecta</taxon>
        <taxon>Pterygota</taxon>
        <taxon>Neoptera</taxon>
        <taxon>Endopterygota</taxon>
        <taxon>Lepidoptera</taxon>
        <taxon>Glossata</taxon>
        <taxon>Ditrysia</taxon>
        <taxon>Tineoidea</taxon>
        <taxon>Psychidae</taxon>
        <taxon>Oiketicinae</taxon>
        <taxon>Eumeta</taxon>
    </lineage>
</organism>
<gene>
    <name evidence="1" type="ORF">EVAR_52774_1</name>
</gene>
<proteinExistence type="predicted"/>
<comment type="caution">
    <text evidence="1">The sequence shown here is derived from an EMBL/GenBank/DDBJ whole genome shotgun (WGS) entry which is preliminary data.</text>
</comment>
<protein>
    <submittedName>
        <fullName evidence="1">Uncharacterized protein</fullName>
    </submittedName>
</protein>
<name>A0A4C1XGF5_EUMVA</name>
<sequence>MFIDRGRADRRLPRLVNRERGSKEIAACPVALRCGVHPPSFRVFVAKARRRECGDQRHRLFLKGKSRPGMQKPVGVYAKGPTKMPWGSLLVIENELWGSRSVDVNDKRIDVHAGGAAGESDSVYNLVNFCTTGGTRAGGAGETLVETARRARTFGNGQTKLIRHIIFNE</sequence>
<evidence type="ECO:0000313" key="1">
    <source>
        <dbReference type="EMBL" id="GBP61285.1"/>
    </source>
</evidence>
<evidence type="ECO:0000313" key="2">
    <source>
        <dbReference type="Proteomes" id="UP000299102"/>
    </source>
</evidence>
<reference evidence="1 2" key="1">
    <citation type="journal article" date="2019" name="Commun. Biol.">
        <title>The bagworm genome reveals a unique fibroin gene that provides high tensile strength.</title>
        <authorList>
            <person name="Kono N."/>
            <person name="Nakamura H."/>
            <person name="Ohtoshi R."/>
            <person name="Tomita M."/>
            <person name="Numata K."/>
            <person name="Arakawa K."/>
        </authorList>
    </citation>
    <scope>NUCLEOTIDE SEQUENCE [LARGE SCALE GENOMIC DNA]</scope>
</reference>
<dbReference type="AlphaFoldDB" id="A0A4C1XGF5"/>
<dbReference type="EMBL" id="BGZK01000809">
    <property type="protein sequence ID" value="GBP61285.1"/>
    <property type="molecule type" value="Genomic_DNA"/>
</dbReference>
<dbReference type="Proteomes" id="UP000299102">
    <property type="component" value="Unassembled WGS sequence"/>
</dbReference>
<accession>A0A4C1XGF5</accession>